<protein>
    <submittedName>
        <fullName evidence="2">Uncharacterized protein</fullName>
    </submittedName>
</protein>
<evidence type="ECO:0000256" key="1">
    <source>
        <dbReference type="SAM" id="MobiDB-lite"/>
    </source>
</evidence>
<dbReference type="Proteomes" id="UP001149954">
    <property type="component" value="Unassembled WGS sequence"/>
</dbReference>
<name>A0A9W9XK18_9EURO</name>
<keyword evidence="3" id="KW-1185">Reference proteome</keyword>
<feature type="region of interest" description="Disordered" evidence="1">
    <location>
        <begin position="1"/>
        <end position="39"/>
    </location>
</feature>
<accession>A0A9W9XK18</accession>
<proteinExistence type="predicted"/>
<comment type="caution">
    <text evidence="2">The sequence shown here is derived from an EMBL/GenBank/DDBJ whole genome shotgun (WGS) entry which is preliminary data.</text>
</comment>
<feature type="compositionally biased region" description="Basic and acidic residues" evidence="1">
    <location>
        <begin position="19"/>
        <end position="39"/>
    </location>
</feature>
<evidence type="ECO:0000313" key="3">
    <source>
        <dbReference type="Proteomes" id="UP001149954"/>
    </source>
</evidence>
<reference evidence="2" key="1">
    <citation type="submission" date="2022-12" db="EMBL/GenBank/DDBJ databases">
        <authorList>
            <person name="Petersen C."/>
        </authorList>
    </citation>
    <scope>NUCLEOTIDE SEQUENCE</scope>
    <source>
        <strain evidence="2">IBT 29495</strain>
    </source>
</reference>
<gene>
    <name evidence="2" type="ORF">N7463_010471</name>
</gene>
<reference evidence="2" key="2">
    <citation type="journal article" date="2023" name="IMA Fungus">
        <title>Comparative genomic study of the Penicillium genus elucidates a diverse pangenome and 15 lateral gene transfer events.</title>
        <authorList>
            <person name="Petersen C."/>
            <person name="Sorensen T."/>
            <person name="Nielsen M.R."/>
            <person name="Sondergaard T.E."/>
            <person name="Sorensen J.L."/>
            <person name="Fitzpatrick D.A."/>
            <person name="Frisvad J.C."/>
            <person name="Nielsen K.L."/>
        </authorList>
    </citation>
    <scope>NUCLEOTIDE SEQUENCE</scope>
    <source>
        <strain evidence="2">IBT 29495</strain>
    </source>
</reference>
<dbReference type="EMBL" id="JAPWDS010000006">
    <property type="protein sequence ID" value="KAJ5494384.1"/>
    <property type="molecule type" value="Genomic_DNA"/>
</dbReference>
<organism evidence="2 3">
    <name type="scientific">Penicillium fimorum</name>
    <dbReference type="NCBI Taxonomy" id="1882269"/>
    <lineage>
        <taxon>Eukaryota</taxon>
        <taxon>Fungi</taxon>
        <taxon>Dikarya</taxon>
        <taxon>Ascomycota</taxon>
        <taxon>Pezizomycotina</taxon>
        <taxon>Eurotiomycetes</taxon>
        <taxon>Eurotiomycetidae</taxon>
        <taxon>Eurotiales</taxon>
        <taxon>Aspergillaceae</taxon>
        <taxon>Penicillium</taxon>
    </lineage>
</organism>
<evidence type="ECO:0000313" key="2">
    <source>
        <dbReference type="EMBL" id="KAJ5494384.1"/>
    </source>
</evidence>
<dbReference type="AlphaFoldDB" id="A0A9W9XK18"/>
<sequence length="68" mass="7567">MQVSLDCWQPAQPGSGCSRELERSPMRHGEKGEEGVEEEKEHFAHFLPTGGHDKRTSGSRKMSVLCVV</sequence>